<evidence type="ECO:0000256" key="2">
    <source>
        <dbReference type="ARBA" id="ARBA00009779"/>
    </source>
</evidence>
<proteinExistence type="inferred from homology"/>
<evidence type="ECO:0000256" key="12">
    <source>
        <dbReference type="HAMAP-Rule" id="MF_00188"/>
    </source>
</evidence>
<evidence type="ECO:0000256" key="5">
    <source>
        <dbReference type="ARBA" id="ARBA00022692"/>
    </source>
</evidence>
<dbReference type="CDD" id="cd07336">
    <property type="entry name" value="M48B_HtpX_like"/>
    <property type="match status" value="1"/>
</dbReference>
<name>A0ABP3NNE6_9ACTN</name>
<feature type="binding site" evidence="12">
    <location>
        <position position="155"/>
    </location>
    <ligand>
        <name>Zn(2+)</name>
        <dbReference type="ChEBI" id="CHEBI:29105"/>
        <note>catalytic</note>
    </ligand>
</feature>
<reference evidence="15" key="1">
    <citation type="journal article" date="2019" name="Int. J. Syst. Evol. Microbiol.">
        <title>The Global Catalogue of Microorganisms (GCM) 10K type strain sequencing project: providing services to taxonomists for standard genome sequencing and annotation.</title>
        <authorList>
            <consortium name="The Broad Institute Genomics Platform"/>
            <consortium name="The Broad Institute Genome Sequencing Center for Infectious Disease"/>
            <person name="Wu L."/>
            <person name="Ma J."/>
        </authorList>
    </citation>
    <scope>NUCLEOTIDE SEQUENCE [LARGE SCALE GENOMIC DNA]</scope>
    <source>
        <strain evidence="15">JCM 10667</strain>
    </source>
</reference>
<dbReference type="InterPro" id="IPR050083">
    <property type="entry name" value="HtpX_protease"/>
</dbReference>
<feature type="domain" description="Peptidase M48" evidence="13">
    <location>
        <begin position="86"/>
        <end position="299"/>
    </location>
</feature>
<keyword evidence="5 12" id="KW-0812">Transmembrane</keyword>
<feature type="transmembrane region" description="Helical" evidence="12">
    <location>
        <begin position="161"/>
        <end position="184"/>
    </location>
</feature>
<feature type="transmembrane region" description="Helical" evidence="12">
    <location>
        <begin position="51"/>
        <end position="68"/>
    </location>
</feature>
<dbReference type="HAMAP" id="MF_00188">
    <property type="entry name" value="Pept_M48_protease_HtpX"/>
    <property type="match status" value="1"/>
</dbReference>
<keyword evidence="7 12" id="KW-0378">Hydrolase</keyword>
<feature type="active site" evidence="12">
    <location>
        <position position="152"/>
    </location>
</feature>
<keyword evidence="6 12" id="KW-0479">Metal-binding</keyword>
<keyword evidence="3 12" id="KW-1003">Cell membrane</keyword>
<comment type="caution">
    <text evidence="14">The sequence shown here is derived from an EMBL/GenBank/DDBJ whole genome shotgun (WGS) entry which is preliminary data.</text>
</comment>
<dbReference type="PANTHER" id="PTHR43221">
    <property type="entry name" value="PROTEASE HTPX"/>
    <property type="match status" value="1"/>
</dbReference>
<evidence type="ECO:0000259" key="13">
    <source>
        <dbReference type="Pfam" id="PF01435"/>
    </source>
</evidence>
<sequence length="303" mass="32097">MTQVKPLMFMAGVDGEATEVQFNGVKTAALIGALSALMLAAGWAIGGGTGLTIALVVALGTNGFAYVFSDRIALRSMRAHPVSEVEAPRLYRLVRELANSAHQPMPRLYVSETRQPNAFATGRNPRNAAVCCTRGILHILDERELRAVIGHELSHVYNRDILLSSVAAAIATVITYLSYLAIFIPFGRSEDDDGPGLLGALLMLVLGPVAAAVVQMAISRTREYAADAAGALLTGDPLALASALRKIDAGTRAMPLPQDPELATTSSLMIANPFAGAGIGRLFSTHPPTADRIARLERMAGRR</sequence>
<keyword evidence="10 12" id="KW-0482">Metalloprotease</keyword>
<dbReference type="PANTHER" id="PTHR43221:SF1">
    <property type="entry name" value="PROTEASE HTPX"/>
    <property type="match status" value="1"/>
</dbReference>
<evidence type="ECO:0000313" key="14">
    <source>
        <dbReference type="EMBL" id="GAA0549219.1"/>
    </source>
</evidence>
<keyword evidence="9 12" id="KW-1133">Transmembrane helix</keyword>
<evidence type="ECO:0000256" key="7">
    <source>
        <dbReference type="ARBA" id="ARBA00022801"/>
    </source>
</evidence>
<organism evidence="14 15">
    <name type="scientific">Actinomadura livida</name>
    <dbReference type="NCBI Taxonomy" id="79909"/>
    <lineage>
        <taxon>Bacteria</taxon>
        <taxon>Bacillati</taxon>
        <taxon>Actinomycetota</taxon>
        <taxon>Actinomycetes</taxon>
        <taxon>Streptosporangiales</taxon>
        <taxon>Thermomonosporaceae</taxon>
        <taxon>Actinomadura</taxon>
    </lineage>
</organism>
<dbReference type="InterPro" id="IPR001915">
    <property type="entry name" value="Peptidase_M48"/>
</dbReference>
<dbReference type="NCBIfam" id="NF002839">
    <property type="entry name" value="PRK03072.1"/>
    <property type="match status" value="1"/>
</dbReference>
<evidence type="ECO:0000256" key="3">
    <source>
        <dbReference type="ARBA" id="ARBA00022475"/>
    </source>
</evidence>
<dbReference type="EC" id="3.4.24.-" evidence="12"/>
<comment type="subcellular location">
    <subcellularLocation>
        <location evidence="1 12">Cell membrane</location>
        <topology evidence="1 12">Multi-pass membrane protein</topology>
    </subcellularLocation>
</comment>
<dbReference type="InterPro" id="IPR022919">
    <property type="entry name" value="Pept_M48_protease_HtpX"/>
</dbReference>
<evidence type="ECO:0000256" key="1">
    <source>
        <dbReference type="ARBA" id="ARBA00004651"/>
    </source>
</evidence>
<evidence type="ECO:0000256" key="8">
    <source>
        <dbReference type="ARBA" id="ARBA00022833"/>
    </source>
</evidence>
<dbReference type="EMBL" id="BAAAHD010000006">
    <property type="protein sequence ID" value="GAA0549219.1"/>
    <property type="molecule type" value="Genomic_DNA"/>
</dbReference>
<keyword evidence="15" id="KW-1185">Reference proteome</keyword>
<evidence type="ECO:0000256" key="10">
    <source>
        <dbReference type="ARBA" id="ARBA00023049"/>
    </source>
</evidence>
<evidence type="ECO:0000256" key="11">
    <source>
        <dbReference type="ARBA" id="ARBA00023136"/>
    </source>
</evidence>
<dbReference type="Pfam" id="PF01435">
    <property type="entry name" value="Peptidase_M48"/>
    <property type="match status" value="1"/>
</dbReference>
<dbReference type="Proteomes" id="UP001501427">
    <property type="component" value="Unassembled WGS sequence"/>
</dbReference>
<feature type="transmembrane region" description="Helical" evidence="12">
    <location>
        <begin position="27"/>
        <end position="45"/>
    </location>
</feature>
<dbReference type="Gene3D" id="3.30.2010.10">
    <property type="entry name" value="Metalloproteases ('zincins'), catalytic domain"/>
    <property type="match status" value="1"/>
</dbReference>
<comment type="similarity">
    <text evidence="2 12">Belongs to the peptidase M48B family.</text>
</comment>
<evidence type="ECO:0000313" key="15">
    <source>
        <dbReference type="Proteomes" id="UP001501427"/>
    </source>
</evidence>
<accession>A0ABP3NNE6</accession>
<evidence type="ECO:0000256" key="4">
    <source>
        <dbReference type="ARBA" id="ARBA00022670"/>
    </source>
</evidence>
<keyword evidence="4 12" id="KW-0645">Protease</keyword>
<protein>
    <recommendedName>
        <fullName evidence="12">Protease HtpX homolog</fullName>
        <ecNumber evidence="12">3.4.24.-</ecNumber>
    </recommendedName>
</protein>
<keyword evidence="11 12" id="KW-0472">Membrane</keyword>
<gene>
    <name evidence="14" type="primary">htpX_1</name>
    <name evidence="12" type="synonym">htpX</name>
    <name evidence="14" type="ORF">GCM10009546_09040</name>
</gene>
<feature type="binding site" evidence="12">
    <location>
        <position position="151"/>
    </location>
    <ligand>
        <name>Zn(2+)</name>
        <dbReference type="ChEBI" id="CHEBI:29105"/>
        <note>catalytic</note>
    </ligand>
</feature>
<comment type="cofactor">
    <cofactor evidence="12">
        <name>Zn(2+)</name>
        <dbReference type="ChEBI" id="CHEBI:29105"/>
    </cofactor>
    <text evidence="12">Binds 1 zinc ion per subunit.</text>
</comment>
<feature type="transmembrane region" description="Helical" evidence="12">
    <location>
        <begin position="196"/>
        <end position="214"/>
    </location>
</feature>
<feature type="binding site" evidence="12">
    <location>
        <position position="223"/>
    </location>
    <ligand>
        <name>Zn(2+)</name>
        <dbReference type="ChEBI" id="CHEBI:29105"/>
        <note>catalytic</note>
    </ligand>
</feature>
<evidence type="ECO:0000256" key="9">
    <source>
        <dbReference type="ARBA" id="ARBA00022989"/>
    </source>
</evidence>
<keyword evidence="8 12" id="KW-0862">Zinc</keyword>
<dbReference type="GO" id="GO:0008237">
    <property type="term" value="F:metallopeptidase activity"/>
    <property type="evidence" value="ECO:0007669"/>
    <property type="project" value="UniProtKB-KW"/>
</dbReference>
<evidence type="ECO:0000256" key="6">
    <source>
        <dbReference type="ARBA" id="ARBA00022723"/>
    </source>
</evidence>